<evidence type="ECO:0000256" key="3">
    <source>
        <dbReference type="SAM" id="MobiDB-lite"/>
    </source>
</evidence>
<sequence length="187" mass="20573">MFDAFEVTVHGYVASDAVLRESPDWAPFAYFRIGVTPRFRTADGWREGNSEFVTCKVWRDLAFDVGRSIRRGMPVIVRGRLSTEEFVRKDGSRGFANVIHAHSVGVELRRGIVTFTKVDRRELSEAEAATHIDAPPAAAVGPENAADPWELTAPQSQPDDAASAPQDASPSSSQAQHSERAYELAPF</sequence>
<name>A0A1Q5PXC9_9ACTO</name>
<feature type="region of interest" description="Disordered" evidence="3">
    <location>
        <begin position="126"/>
        <end position="187"/>
    </location>
</feature>
<evidence type="ECO:0008006" key="6">
    <source>
        <dbReference type="Google" id="ProtNLM"/>
    </source>
</evidence>
<dbReference type="CDD" id="cd04496">
    <property type="entry name" value="SSB_OBF"/>
    <property type="match status" value="1"/>
</dbReference>
<dbReference type="InterPro" id="IPR000424">
    <property type="entry name" value="Primosome_PriB/ssb"/>
</dbReference>
<dbReference type="InterPro" id="IPR012340">
    <property type="entry name" value="NA-bd_OB-fold"/>
</dbReference>
<evidence type="ECO:0000313" key="5">
    <source>
        <dbReference type="Proteomes" id="UP000185612"/>
    </source>
</evidence>
<dbReference type="EMBL" id="MQVS01000003">
    <property type="protein sequence ID" value="OKL52075.1"/>
    <property type="molecule type" value="Genomic_DNA"/>
</dbReference>
<feature type="compositionally biased region" description="Low complexity" evidence="3">
    <location>
        <begin position="153"/>
        <end position="176"/>
    </location>
</feature>
<dbReference type="STRING" id="52770.BSZ40_03970"/>
<dbReference type="PROSITE" id="PS50935">
    <property type="entry name" value="SSB"/>
    <property type="match status" value="1"/>
</dbReference>
<keyword evidence="1 2" id="KW-0238">DNA-binding</keyword>
<reference evidence="5" key="1">
    <citation type="submission" date="2016-12" db="EMBL/GenBank/DDBJ databases">
        <authorList>
            <person name="Meng X."/>
        </authorList>
    </citation>
    <scope>NUCLEOTIDE SEQUENCE [LARGE SCALE GENOMIC DNA]</scope>
    <source>
        <strain evidence="5">DSM 20732</strain>
    </source>
</reference>
<gene>
    <name evidence="4" type="ORF">BSZ40_03970</name>
</gene>
<evidence type="ECO:0000313" key="4">
    <source>
        <dbReference type="EMBL" id="OKL52075.1"/>
    </source>
</evidence>
<keyword evidence="5" id="KW-1185">Reference proteome</keyword>
<comment type="caution">
    <text evidence="4">The sequence shown here is derived from an EMBL/GenBank/DDBJ whole genome shotgun (WGS) entry which is preliminary data.</text>
</comment>
<dbReference type="SUPFAM" id="SSF50249">
    <property type="entry name" value="Nucleic acid-binding proteins"/>
    <property type="match status" value="1"/>
</dbReference>
<dbReference type="RefSeq" id="WP_073823528.1">
    <property type="nucleotide sequence ID" value="NZ_MQVS01000003.1"/>
</dbReference>
<dbReference type="GO" id="GO:0003697">
    <property type="term" value="F:single-stranded DNA binding"/>
    <property type="evidence" value="ECO:0007669"/>
    <property type="project" value="InterPro"/>
</dbReference>
<evidence type="ECO:0000256" key="2">
    <source>
        <dbReference type="PROSITE-ProRule" id="PRU00252"/>
    </source>
</evidence>
<feature type="compositionally biased region" description="Basic and acidic residues" evidence="3">
    <location>
        <begin position="177"/>
        <end position="187"/>
    </location>
</feature>
<evidence type="ECO:0000256" key="1">
    <source>
        <dbReference type="ARBA" id="ARBA00023125"/>
    </source>
</evidence>
<dbReference type="Pfam" id="PF00436">
    <property type="entry name" value="SSB"/>
    <property type="match status" value="1"/>
</dbReference>
<dbReference type="OrthoDB" id="4427276at2"/>
<accession>A0A1Q5PXC9</accession>
<dbReference type="Proteomes" id="UP000185612">
    <property type="component" value="Unassembled WGS sequence"/>
</dbReference>
<proteinExistence type="predicted"/>
<dbReference type="AlphaFoldDB" id="A0A1Q5PXC9"/>
<dbReference type="InParanoid" id="A0A1Q5PXC9"/>
<dbReference type="Gene3D" id="2.40.50.140">
    <property type="entry name" value="Nucleic acid-binding proteins"/>
    <property type="match status" value="1"/>
</dbReference>
<organism evidence="4 5">
    <name type="scientific">Buchananella hordeovulneris</name>
    <dbReference type="NCBI Taxonomy" id="52770"/>
    <lineage>
        <taxon>Bacteria</taxon>
        <taxon>Bacillati</taxon>
        <taxon>Actinomycetota</taxon>
        <taxon>Actinomycetes</taxon>
        <taxon>Actinomycetales</taxon>
        <taxon>Actinomycetaceae</taxon>
        <taxon>Buchananella</taxon>
    </lineage>
</organism>
<dbReference type="GO" id="GO:0006260">
    <property type="term" value="P:DNA replication"/>
    <property type="evidence" value="ECO:0007669"/>
    <property type="project" value="InterPro"/>
</dbReference>
<protein>
    <recommendedName>
        <fullName evidence="6">Single-stranded DNA-binding protein</fullName>
    </recommendedName>
</protein>